<protein>
    <submittedName>
        <fullName evidence="1">Uncharacterized protein</fullName>
    </submittedName>
</protein>
<sequence length="168" mass="20015">MQFITWQSGNSNPEMVQNFEIIRQWWRNLNHKEIILRQRILSEKDEVRELDWEPQRFDETFAIANPDIRGITLYWQKPGMSDERNTTVRQLQLDPKRQQLYIYPQSQPTLVMQMGVAALKYQTLTLREAEISVEDNQTLILRDTTRLIEVKLKLDAEMIASLKQQLPE</sequence>
<comment type="caution">
    <text evidence="1">The sequence shown here is derived from an EMBL/GenBank/DDBJ whole genome shotgun (WGS) entry which is preliminary data.</text>
</comment>
<dbReference type="Proteomes" id="UP000664844">
    <property type="component" value="Unassembled WGS sequence"/>
</dbReference>
<keyword evidence="2" id="KW-1185">Reference proteome</keyword>
<reference evidence="1 2" key="1">
    <citation type="submission" date="2021-03" db="EMBL/GenBank/DDBJ databases">
        <title>Metabolic Capacity of the Antarctic Cyanobacterium Phormidium pseudopriestleyi that Sustains Oxygenic Photosynthesis in the Presence of Hydrogen Sulfide.</title>
        <authorList>
            <person name="Lumian J.E."/>
            <person name="Jungblut A.D."/>
            <person name="Dillon M.L."/>
            <person name="Hawes I."/>
            <person name="Doran P.T."/>
            <person name="Mackey T.J."/>
            <person name="Dick G.J."/>
            <person name="Grettenberger C.L."/>
            <person name="Sumner D.Y."/>
        </authorList>
    </citation>
    <scope>NUCLEOTIDE SEQUENCE [LARGE SCALE GENOMIC DNA]</scope>
    <source>
        <strain evidence="1 2">FRX01</strain>
    </source>
</reference>
<evidence type="ECO:0000313" key="1">
    <source>
        <dbReference type="EMBL" id="MBO0352277.1"/>
    </source>
</evidence>
<proteinExistence type="predicted"/>
<name>A0ABS3FZJ6_9CYAN</name>
<dbReference type="EMBL" id="JAFLQW010000667">
    <property type="protein sequence ID" value="MBO0352277.1"/>
    <property type="molecule type" value="Genomic_DNA"/>
</dbReference>
<gene>
    <name evidence="1" type="ORF">J0895_24980</name>
</gene>
<dbReference type="RefSeq" id="WP_207090690.1">
    <property type="nucleotide sequence ID" value="NZ_JAFLQW010000667.1"/>
</dbReference>
<accession>A0ABS3FZJ6</accession>
<evidence type="ECO:0000313" key="2">
    <source>
        <dbReference type="Proteomes" id="UP000664844"/>
    </source>
</evidence>
<organism evidence="1 2">
    <name type="scientific">Phormidium pseudopriestleyi FRX01</name>
    <dbReference type="NCBI Taxonomy" id="1759528"/>
    <lineage>
        <taxon>Bacteria</taxon>
        <taxon>Bacillati</taxon>
        <taxon>Cyanobacteriota</taxon>
        <taxon>Cyanophyceae</taxon>
        <taxon>Oscillatoriophycideae</taxon>
        <taxon>Oscillatoriales</taxon>
        <taxon>Oscillatoriaceae</taxon>
        <taxon>Phormidium</taxon>
    </lineage>
</organism>